<dbReference type="InterPro" id="IPR051801">
    <property type="entry name" value="GH28_Enzymes"/>
</dbReference>
<comment type="caution">
    <text evidence="8">The sequence shown here is derived from an EMBL/GenBank/DDBJ whole genome shotgun (WGS) entry which is preliminary data.</text>
</comment>
<dbReference type="SUPFAM" id="SSF51126">
    <property type="entry name" value="Pectin lyase-like"/>
    <property type="match status" value="1"/>
</dbReference>
<evidence type="ECO:0000313" key="8">
    <source>
        <dbReference type="EMBL" id="OZJ04592.1"/>
    </source>
</evidence>
<comment type="similarity">
    <text evidence="1 7">Belongs to the glycosyl hydrolase 28 family.</text>
</comment>
<keyword evidence="2" id="KW-0732">Signal</keyword>
<dbReference type="InterPro" id="IPR006626">
    <property type="entry name" value="PbH1"/>
</dbReference>
<evidence type="ECO:0000256" key="7">
    <source>
        <dbReference type="RuleBase" id="RU361169"/>
    </source>
</evidence>
<evidence type="ECO:0000256" key="4">
    <source>
        <dbReference type="ARBA" id="ARBA00022801"/>
    </source>
</evidence>
<organism evidence="8 9">
    <name type="scientific">Bifiguratus adelaidae</name>
    <dbReference type="NCBI Taxonomy" id="1938954"/>
    <lineage>
        <taxon>Eukaryota</taxon>
        <taxon>Fungi</taxon>
        <taxon>Fungi incertae sedis</taxon>
        <taxon>Mucoromycota</taxon>
        <taxon>Mucoromycotina</taxon>
        <taxon>Endogonomycetes</taxon>
        <taxon>Endogonales</taxon>
        <taxon>Endogonales incertae sedis</taxon>
        <taxon>Bifiguratus</taxon>
    </lineage>
</organism>
<keyword evidence="6" id="KW-0961">Cell wall biogenesis/degradation</keyword>
<dbReference type="InterPro" id="IPR012334">
    <property type="entry name" value="Pectin_lyas_fold"/>
</dbReference>
<evidence type="ECO:0000313" key="9">
    <source>
        <dbReference type="Proteomes" id="UP000242875"/>
    </source>
</evidence>
<keyword evidence="9" id="KW-1185">Reference proteome</keyword>
<keyword evidence="5 7" id="KW-0326">Glycosidase</keyword>
<reference evidence="8 9" key="1">
    <citation type="journal article" date="2017" name="Mycologia">
        <title>Bifiguratus adelaidae, gen. et sp. nov., a new member of Mucoromycotina in endophytic and soil-dwelling habitats.</title>
        <authorList>
            <person name="Torres-Cruz T.J."/>
            <person name="Billingsley Tobias T.L."/>
            <person name="Almatruk M."/>
            <person name="Hesse C."/>
            <person name="Kuske C.R."/>
            <person name="Desiro A."/>
            <person name="Benucci G.M."/>
            <person name="Bonito G."/>
            <person name="Stajich J.E."/>
            <person name="Dunlap C."/>
            <person name="Arnold A.E."/>
            <person name="Porras-Alfaro A."/>
        </authorList>
    </citation>
    <scope>NUCLEOTIDE SEQUENCE [LARGE SCALE GENOMIC DNA]</scope>
    <source>
        <strain evidence="8 9">AZ0501</strain>
    </source>
</reference>
<evidence type="ECO:0000256" key="2">
    <source>
        <dbReference type="ARBA" id="ARBA00022729"/>
    </source>
</evidence>
<dbReference type="PANTHER" id="PTHR31339">
    <property type="entry name" value="PECTIN LYASE-RELATED"/>
    <property type="match status" value="1"/>
</dbReference>
<evidence type="ECO:0000256" key="6">
    <source>
        <dbReference type="ARBA" id="ARBA00023316"/>
    </source>
</evidence>
<keyword evidence="4 7" id="KW-0378">Hydrolase</keyword>
<dbReference type="PANTHER" id="PTHR31339:SF9">
    <property type="entry name" value="PLASMIN AND FIBRONECTIN-BINDING PROTEIN A"/>
    <property type="match status" value="1"/>
</dbReference>
<evidence type="ECO:0008006" key="10">
    <source>
        <dbReference type="Google" id="ProtNLM"/>
    </source>
</evidence>
<dbReference type="InterPro" id="IPR000743">
    <property type="entry name" value="Glyco_hydro_28"/>
</dbReference>
<dbReference type="GO" id="GO:0004650">
    <property type="term" value="F:polygalacturonase activity"/>
    <property type="evidence" value="ECO:0007669"/>
    <property type="project" value="InterPro"/>
</dbReference>
<dbReference type="GO" id="GO:0045490">
    <property type="term" value="P:pectin catabolic process"/>
    <property type="evidence" value="ECO:0007669"/>
    <property type="project" value="UniProtKB-ARBA"/>
</dbReference>
<dbReference type="GO" id="GO:0071555">
    <property type="term" value="P:cell wall organization"/>
    <property type="evidence" value="ECO:0007669"/>
    <property type="project" value="UniProtKB-KW"/>
</dbReference>
<dbReference type="SMART" id="SM00710">
    <property type="entry name" value="PbH1"/>
    <property type="match status" value="6"/>
</dbReference>
<keyword evidence="3" id="KW-0677">Repeat</keyword>
<dbReference type="OrthoDB" id="187139at2759"/>
<sequence>MPTHNIKDYGAVSDGKTNNAQPIQKAIDTCHEEGGGQVLIPSGGTYFTGTIELKSNIDLHLEYGATLLCTADFNETTTFREPYRVSAIITANHAKRITISGGGTIDGNGRAFVKESDSNYIKRTHLKRTFTILLGDCTQVTLRDVVIRDTAVWAIWLGSCDDISITGLRIDNDTMLPNNNGIVVDGSSNVRISDCHISTGDDSICLKTTGGGFPTSNVIVRGCTLISTSAAIMVGLEGHRNIRNVLFDSIIIHSSNRGIAIHLCDDGLIENIVFSNILVETRLFDLEWWGRSEVIYVAAIPWPNAKLRGTIRRVRFSNILCTGETGIFIYGWQQGLIQDVQFDNVRVTISKTSRWPGGSIDLRPYPRPPPGQTWSYGVFEQTISGVYIKCAKDILFRNCEVQWGKIPEYCRHAIEAHQVEGLSLENFRGRSVDPRKYPPVIQD</sequence>
<protein>
    <recommendedName>
        <fullName evidence="10">Pectate lyase superfamily protein domain-containing protein</fullName>
    </recommendedName>
</protein>
<name>A0A261Y1W6_9FUNG</name>
<dbReference type="InterPro" id="IPR011050">
    <property type="entry name" value="Pectin_lyase_fold/virulence"/>
</dbReference>
<proteinExistence type="inferred from homology"/>
<dbReference type="Gene3D" id="2.160.20.10">
    <property type="entry name" value="Single-stranded right-handed beta-helix, Pectin lyase-like"/>
    <property type="match status" value="1"/>
</dbReference>
<dbReference type="AlphaFoldDB" id="A0A261Y1W6"/>
<dbReference type="Pfam" id="PF00295">
    <property type="entry name" value="Glyco_hydro_28"/>
    <property type="match status" value="1"/>
</dbReference>
<gene>
    <name evidence="8" type="ORF">BZG36_02764</name>
</gene>
<evidence type="ECO:0000256" key="5">
    <source>
        <dbReference type="ARBA" id="ARBA00023295"/>
    </source>
</evidence>
<evidence type="ECO:0000256" key="3">
    <source>
        <dbReference type="ARBA" id="ARBA00022737"/>
    </source>
</evidence>
<evidence type="ECO:0000256" key="1">
    <source>
        <dbReference type="ARBA" id="ARBA00008834"/>
    </source>
</evidence>
<dbReference type="EMBL" id="MVBO01000035">
    <property type="protein sequence ID" value="OZJ04592.1"/>
    <property type="molecule type" value="Genomic_DNA"/>
</dbReference>
<dbReference type="Proteomes" id="UP000242875">
    <property type="component" value="Unassembled WGS sequence"/>
</dbReference>
<accession>A0A261Y1W6</accession>